<dbReference type="OrthoDB" id="128924at2759"/>
<keyword evidence="4" id="KW-1185">Reference proteome</keyword>
<evidence type="ECO:0000313" key="3">
    <source>
        <dbReference type="EMBL" id="KAJ1961464.1"/>
    </source>
</evidence>
<evidence type="ECO:0000313" key="4">
    <source>
        <dbReference type="Proteomes" id="UP001150925"/>
    </source>
</evidence>
<sequence length="161" mass="19148">MERFREKIQSLREECDNAIARAETAEAEVKQLNESHMERDQEIISFQNRVTLLEEQLETTEQRLEEAKAAALEDEHNRSSHDELVRKVQQLEEDLEKREQELKDTRDQLRTVDVKAEHLERTITKMEAERDEMDNRYEELNQKYLANKAEFDAALKALDDM</sequence>
<name>A0A9W8AM29_9FUNG</name>
<dbReference type="InterPro" id="IPR000533">
    <property type="entry name" value="Tropomyosin"/>
</dbReference>
<gene>
    <name evidence="3" type="primary">TPM2</name>
    <name evidence="3" type="ORF">IWQ62_003859</name>
</gene>
<dbReference type="SUPFAM" id="SSF57997">
    <property type="entry name" value="Tropomyosin"/>
    <property type="match status" value="1"/>
</dbReference>
<dbReference type="Pfam" id="PF00261">
    <property type="entry name" value="Tropomyosin"/>
    <property type="match status" value="2"/>
</dbReference>
<organism evidence="3 4">
    <name type="scientific">Dispira parvispora</name>
    <dbReference type="NCBI Taxonomy" id="1520584"/>
    <lineage>
        <taxon>Eukaryota</taxon>
        <taxon>Fungi</taxon>
        <taxon>Fungi incertae sedis</taxon>
        <taxon>Zoopagomycota</taxon>
        <taxon>Kickxellomycotina</taxon>
        <taxon>Dimargaritomycetes</taxon>
        <taxon>Dimargaritales</taxon>
        <taxon>Dimargaritaceae</taxon>
        <taxon>Dispira</taxon>
    </lineage>
</organism>
<proteinExistence type="predicted"/>
<dbReference type="FunFam" id="1.20.5.340:FF:000001">
    <property type="entry name" value="Tropomyosin alpha-1 chain isoform 2"/>
    <property type="match status" value="1"/>
</dbReference>
<reference evidence="3" key="1">
    <citation type="submission" date="2022-07" db="EMBL/GenBank/DDBJ databases">
        <title>Phylogenomic reconstructions and comparative analyses of Kickxellomycotina fungi.</title>
        <authorList>
            <person name="Reynolds N.K."/>
            <person name="Stajich J.E."/>
            <person name="Barry K."/>
            <person name="Grigoriev I.V."/>
            <person name="Crous P."/>
            <person name="Smith M.E."/>
        </authorList>
    </citation>
    <scope>NUCLEOTIDE SEQUENCE</scope>
    <source>
        <strain evidence="3">RSA 1196</strain>
    </source>
</reference>
<dbReference type="Proteomes" id="UP001150925">
    <property type="component" value="Unassembled WGS sequence"/>
</dbReference>
<feature type="coiled-coil region" evidence="2">
    <location>
        <begin position="1"/>
        <end position="150"/>
    </location>
</feature>
<keyword evidence="1 2" id="KW-0175">Coiled coil</keyword>
<dbReference type="Gene3D" id="1.20.5.340">
    <property type="match status" value="1"/>
</dbReference>
<comment type="caution">
    <text evidence="3">The sequence shown here is derived from an EMBL/GenBank/DDBJ whole genome shotgun (WGS) entry which is preliminary data.</text>
</comment>
<dbReference type="PANTHER" id="PTHR19269">
    <property type="entry name" value="TROPOMYOSIN"/>
    <property type="match status" value="1"/>
</dbReference>
<evidence type="ECO:0000256" key="1">
    <source>
        <dbReference type="ARBA" id="ARBA00023054"/>
    </source>
</evidence>
<protein>
    <submittedName>
        <fullName evidence="3">Tropomyosin-2</fullName>
    </submittedName>
</protein>
<accession>A0A9W8AM29</accession>
<dbReference type="EMBL" id="JANBPY010001133">
    <property type="protein sequence ID" value="KAJ1961464.1"/>
    <property type="molecule type" value="Genomic_DNA"/>
</dbReference>
<evidence type="ECO:0000256" key="2">
    <source>
        <dbReference type="SAM" id="Coils"/>
    </source>
</evidence>
<dbReference type="AlphaFoldDB" id="A0A9W8AM29"/>